<dbReference type="eggNOG" id="ENOG502QTT6">
    <property type="taxonomic scope" value="Eukaryota"/>
</dbReference>
<evidence type="ECO:0000256" key="3">
    <source>
        <dbReference type="ARBA" id="ARBA00022989"/>
    </source>
</evidence>
<keyword evidence="3" id="KW-1133">Transmembrane helix</keyword>
<dbReference type="InterPro" id="IPR013946">
    <property type="entry name" value="NCA2-like"/>
</dbReference>
<organism evidence="6 7">
    <name type="scientific">Scheffersomyces stipitis (strain ATCC 58785 / CBS 6054 / NBRC 10063 / NRRL Y-11545)</name>
    <name type="common">Yeast</name>
    <name type="synonym">Pichia stipitis</name>
    <dbReference type="NCBI Taxonomy" id="322104"/>
    <lineage>
        <taxon>Eukaryota</taxon>
        <taxon>Fungi</taxon>
        <taxon>Dikarya</taxon>
        <taxon>Ascomycota</taxon>
        <taxon>Saccharomycotina</taxon>
        <taxon>Pichiomycetes</taxon>
        <taxon>Debaryomycetaceae</taxon>
        <taxon>Scheffersomyces</taxon>
    </lineage>
</organism>
<dbReference type="PANTHER" id="PTHR28234:SF1">
    <property type="entry name" value="NUCLEAR CONTROL OF ATPASE PROTEIN 2"/>
    <property type="match status" value="1"/>
</dbReference>
<dbReference type="Pfam" id="PF08637">
    <property type="entry name" value="NCA2"/>
    <property type="match status" value="1"/>
</dbReference>
<dbReference type="GO" id="GO:0005741">
    <property type="term" value="C:mitochondrial outer membrane"/>
    <property type="evidence" value="ECO:0007669"/>
    <property type="project" value="TreeGrafter"/>
</dbReference>
<keyword evidence="7" id="KW-1185">Reference proteome</keyword>
<evidence type="ECO:0000256" key="1">
    <source>
        <dbReference type="ARBA" id="ARBA00004225"/>
    </source>
</evidence>
<dbReference type="STRING" id="322104.A3LPU4"/>
<evidence type="ECO:0000313" key="6">
    <source>
        <dbReference type="EMBL" id="ABN65100.2"/>
    </source>
</evidence>
<keyword evidence="2" id="KW-0812">Transmembrane</keyword>
<dbReference type="KEGG" id="pic:PICST_55245"/>
<keyword evidence="4" id="KW-0496">Mitochondrion</keyword>
<reference evidence="6 7" key="1">
    <citation type="journal article" date="2007" name="Nat. Biotechnol.">
        <title>Genome sequence of the lignocellulose-bioconverting and xylose-fermenting yeast Pichia stipitis.</title>
        <authorList>
            <person name="Jeffries T.W."/>
            <person name="Grigoriev I.V."/>
            <person name="Grimwood J."/>
            <person name="Laplaza J.M."/>
            <person name="Aerts A."/>
            <person name="Salamov A."/>
            <person name="Schmutz J."/>
            <person name="Lindquist E."/>
            <person name="Dehal P."/>
            <person name="Shapiro H."/>
            <person name="Jin Y.S."/>
            <person name="Passoth V."/>
            <person name="Richardson P.M."/>
        </authorList>
    </citation>
    <scope>NUCLEOTIDE SEQUENCE [LARGE SCALE GENOMIC DNA]</scope>
    <source>
        <strain evidence="7">ATCC 58785 / CBS 6054 / NBRC 10063 / NRRL Y-11545</strain>
    </source>
</reference>
<evidence type="ECO:0000256" key="4">
    <source>
        <dbReference type="ARBA" id="ARBA00023128"/>
    </source>
</evidence>
<dbReference type="FunCoup" id="A3LPU4">
    <property type="interactions" value="28"/>
</dbReference>
<dbReference type="Proteomes" id="UP000002258">
    <property type="component" value="Chromosome 2"/>
</dbReference>
<dbReference type="OMA" id="NRIYHVY"/>
<dbReference type="InParanoid" id="A3LPU4"/>
<name>A3LPU4_PICST</name>
<comment type="subcellular location">
    <subcellularLocation>
        <location evidence="1">Mitochondrion membrane</location>
        <topology evidence="1">Multi-pass membrane protein</topology>
    </subcellularLocation>
</comment>
<evidence type="ECO:0000256" key="2">
    <source>
        <dbReference type="ARBA" id="ARBA00022692"/>
    </source>
</evidence>
<evidence type="ECO:0000256" key="5">
    <source>
        <dbReference type="ARBA" id="ARBA00023136"/>
    </source>
</evidence>
<gene>
    <name evidence="6" type="ORF">PICST_55245</name>
</gene>
<keyword evidence="5" id="KW-0472">Membrane</keyword>
<proteinExistence type="predicted"/>
<evidence type="ECO:0000313" key="7">
    <source>
        <dbReference type="Proteomes" id="UP000002258"/>
    </source>
</evidence>
<dbReference type="PANTHER" id="PTHR28234">
    <property type="entry name" value="NUCLEAR CONTROL OF ATPASE PROTEIN 2"/>
    <property type="match status" value="1"/>
</dbReference>
<dbReference type="RefSeq" id="XP_001383129.2">
    <property type="nucleotide sequence ID" value="XM_001383092.1"/>
</dbReference>
<protein>
    <recommendedName>
        <fullName evidence="8">Nuclear control of ATPase protein 2</fullName>
    </recommendedName>
</protein>
<dbReference type="HOGENOM" id="CLU_008227_2_0_1"/>
<evidence type="ECO:0008006" key="8">
    <source>
        <dbReference type="Google" id="ProtNLM"/>
    </source>
</evidence>
<dbReference type="EMBL" id="CP000496">
    <property type="protein sequence ID" value="ABN65100.2"/>
    <property type="molecule type" value="Genomic_DNA"/>
</dbReference>
<sequence length="619" mass="71692">MDFFTPGLVGSSRSSKILNEINNNNRISLKIKQKFTETNELTAHFLSSQLSEFSVELQQSLQDKGDLLILQESFQELYYSLNIENFKFNRVSSLSLKPLTSIYAPVKDIDIDSTVETKLNSINSSTNQLLNYYYIYLITLNLSNSLIYKTLELKSQNVYWEDLYNSRFSKFVYFVQISPIKLYEFGKTVYHHILDKFYLNVTYQSIRKALKAIFINTNPTISLVNISARTTYTWYKSAIRFIWKTPMNLINSEINGKIGQINQEIESNTAMIDTLIKLDLNDKESIFSSLETILSVKSSEKENARIFNILNGVVEFDSKYNSSIRKPSFLTRYWLLLMIVVLYGPSQSLNIYNNRYEIVQWVKHNLVDTTIGFFKNWLIKPITDMLNILRNDDDLTITSKESLRSDLDSLERMVLQFLDDEKITDVNKSQVHELIQNGDLTMLMNKYETEIRSPVKSLVRGSLIRSILIQIQKTKVDGGIAINGIDKLLKSQQLVFGIVSVSPSLIILYQFWNYLTTASPVIVNGKQVNIVCLKSLNNIENLLVLLNENKDSVTIENNYEGELLIEIINLIVSASLIIPKQLEKDWIRDLNELNNSNFDEKTKLELIRKIWNMYGHYFR</sequence>
<accession>A3LPU4</accession>
<dbReference type="GeneID" id="4837027"/>
<dbReference type="AlphaFoldDB" id="A3LPU4"/>
<dbReference type="OrthoDB" id="413313at2759"/>